<dbReference type="SUPFAM" id="SSF52413">
    <property type="entry name" value="UDP-glucose/GDP-mannose dehydrogenase C-terminal domain"/>
    <property type="match status" value="1"/>
</dbReference>
<dbReference type="PIRSF" id="PIRSF000124">
    <property type="entry name" value="UDPglc_GDPman_dh"/>
    <property type="match status" value="1"/>
</dbReference>
<accession>W0I9I9</accession>
<dbReference type="InterPro" id="IPR036220">
    <property type="entry name" value="UDP-Glc/GDP-Man_DH_C_sf"/>
</dbReference>
<evidence type="ECO:0000256" key="4">
    <source>
        <dbReference type="ARBA" id="ARBA00023027"/>
    </source>
</evidence>
<name>W0I9I9_9EURY</name>
<evidence type="ECO:0000256" key="1">
    <source>
        <dbReference type="ARBA" id="ARBA00012935"/>
    </source>
</evidence>
<dbReference type="HOGENOM" id="CLU_023810_3_2_2"/>
<dbReference type="SUPFAM" id="SSF51735">
    <property type="entry name" value="NAD(P)-binding Rossmann-fold domains"/>
    <property type="match status" value="1"/>
</dbReference>
<dbReference type="Pfam" id="PF03721">
    <property type="entry name" value="UDPG_MGDP_dh_N"/>
    <property type="match status" value="1"/>
</dbReference>
<dbReference type="GO" id="GO:0051287">
    <property type="term" value="F:NAD binding"/>
    <property type="evidence" value="ECO:0007669"/>
    <property type="project" value="InterPro"/>
</dbReference>
<dbReference type="Gene3D" id="3.40.50.720">
    <property type="entry name" value="NAD(P)-binding Rossmann-like Domain"/>
    <property type="match status" value="2"/>
</dbReference>
<dbReference type="AlphaFoldDB" id="W0I9I9"/>
<dbReference type="InterPro" id="IPR036291">
    <property type="entry name" value="NAD(P)-bd_dom_sf"/>
</dbReference>
<dbReference type="GeneID" id="24907010"/>
<reference evidence="9 10" key="1">
    <citation type="journal article" date="2014" name="Int. J. Syst. Evol. Microbiol.">
        <title>Thermococcus paralvinellae sp. nov. and Thermococcus cleftensis sp. nov. of hyperthermophilic heterotrophs from deep-sea hydrothermal vents.</title>
        <authorList>
            <person name="Hensley S.A."/>
            <person name="Jung J.H."/>
            <person name="Park C.S."/>
            <person name="Holden J.F."/>
        </authorList>
    </citation>
    <scope>NUCLEOTIDE SEQUENCE [LARGE SCALE GENOMIC DNA]</scope>
    <source>
        <strain evidence="9 10">ES1</strain>
    </source>
</reference>
<dbReference type="InterPro" id="IPR028359">
    <property type="entry name" value="UDP_ManNAc/GlcNAc_DH"/>
</dbReference>
<dbReference type="STRING" id="582419.TES1_2037"/>
<dbReference type="PANTHER" id="PTHR43491">
    <property type="entry name" value="UDP-N-ACETYL-D-MANNOSAMINE DEHYDROGENASE"/>
    <property type="match status" value="1"/>
</dbReference>
<dbReference type="InterPro" id="IPR014026">
    <property type="entry name" value="UDP-Glc/GDP-Man_DH_dimer"/>
</dbReference>
<dbReference type="PANTHER" id="PTHR43491:SF5">
    <property type="entry name" value="UDP-N-ACETYL-D-MANNOSAMINE DEHYDROGENASE"/>
    <property type="match status" value="1"/>
</dbReference>
<evidence type="ECO:0000256" key="2">
    <source>
        <dbReference type="ARBA" id="ARBA00016796"/>
    </source>
</evidence>
<evidence type="ECO:0000256" key="6">
    <source>
        <dbReference type="ARBA" id="ARBA00049130"/>
    </source>
</evidence>
<evidence type="ECO:0000256" key="5">
    <source>
        <dbReference type="ARBA" id="ARBA00030172"/>
    </source>
</evidence>
<evidence type="ECO:0000256" key="3">
    <source>
        <dbReference type="ARBA" id="ARBA00023002"/>
    </source>
</evidence>
<dbReference type="Pfam" id="PF03720">
    <property type="entry name" value="UDPG_MGDP_dh_C"/>
    <property type="match status" value="1"/>
</dbReference>
<dbReference type="Proteomes" id="UP000019027">
    <property type="component" value="Chromosome"/>
</dbReference>
<dbReference type="InterPro" id="IPR017476">
    <property type="entry name" value="UDP-Glc/GDP-Man"/>
</dbReference>
<dbReference type="InterPro" id="IPR008927">
    <property type="entry name" value="6-PGluconate_DH-like_C_sf"/>
</dbReference>
<dbReference type="KEGG" id="ths:TES1_2037"/>
<dbReference type="NCBIfam" id="TIGR03026">
    <property type="entry name" value="NDP-sugDHase"/>
    <property type="match status" value="1"/>
</dbReference>
<dbReference type="EMBL" id="CP006965">
    <property type="protein sequence ID" value="AHF81412.1"/>
    <property type="molecule type" value="Genomic_DNA"/>
</dbReference>
<dbReference type="PIRSF" id="PIRSF500136">
    <property type="entry name" value="UDP_ManNAc_DH"/>
    <property type="match status" value="1"/>
</dbReference>
<dbReference type="GO" id="GO:0000271">
    <property type="term" value="P:polysaccharide biosynthetic process"/>
    <property type="evidence" value="ECO:0007669"/>
    <property type="project" value="InterPro"/>
</dbReference>
<comment type="similarity">
    <text evidence="7">Belongs to the UDP-glucose/GDP-mannose dehydrogenase family.</text>
</comment>
<dbReference type="OrthoDB" id="372050at2157"/>
<dbReference type="EC" id="1.1.1.336" evidence="1"/>
<keyword evidence="10" id="KW-1185">Reference proteome</keyword>
<dbReference type="SUPFAM" id="SSF48179">
    <property type="entry name" value="6-phosphogluconate dehydrogenase C-terminal domain-like"/>
    <property type="match status" value="1"/>
</dbReference>
<dbReference type="InterPro" id="IPR014027">
    <property type="entry name" value="UDP-Glc/GDP-Man_DH_C"/>
</dbReference>
<keyword evidence="3" id="KW-0560">Oxidoreductase</keyword>
<proteinExistence type="inferred from homology"/>
<dbReference type="GO" id="GO:0089714">
    <property type="term" value="F:UDP-N-acetyl-D-mannosamine dehydrogenase activity"/>
    <property type="evidence" value="ECO:0007669"/>
    <property type="project" value="UniProtKB-EC"/>
</dbReference>
<keyword evidence="4" id="KW-0520">NAD</keyword>
<dbReference type="SMART" id="SM00984">
    <property type="entry name" value="UDPG_MGDP_dh_C"/>
    <property type="match status" value="1"/>
</dbReference>
<feature type="domain" description="UDP-glucose/GDP-mannose dehydrogenase C-terminal" evidence="8">
    <location>
        <begin position="335"/>
        <end position="431"/>
    </location>
</feature>
<gene>
    <name evidence="9" type="ORF">TES1_2037</name>
</gene>
<dbReference type="RefSeq" id="WP_042682596.1">
    <property type="nucleotide sequence ID" value="NZ_CP006965.1"/>
</dbReference>
<protein>
    <recommendedName>
        <fullName evidence="2">UDP-N-acetyl-D-mannosamine dehydrogenase</fullName>
        <ecNumber evidence="1">1.1.1.336</ecNumber>
    </recommendedName>
    <alternativeName>
        <fullName evidence="5">UDP-ManNAc 6-dehydrogenase</fullName>
    </alternativeName>
</protein>
<dbReference type="GO" id="GO:0016628">
    <property type="term" value="F:oxidoreductase activity, acting on the CH-CH group of donors, NAD or NADP as acceptor"/>
    <property type="evidence" value="ECO:0007669"/>
    <property type="project" value="InterPro"/>
</dbReference>
<dbReference type="InterPro" id="IPR001732">
    <property type="entry name" value="UDP-Glc/GDP-Man_DH_N"/>
</dbReference>
<evidence type="ECO:0000313" key="9">
    <source>
        <dbReference type="EMBL" id="AHF81412.1"/>
    </source>
</evidence>
<organism evidence="9 10">
    <name type="scientific">Thermococcus paralvinellae</name>
    <dbReference type="NCBI Taxonomy" id="582419"/>
    <lineage>
        <taxon>Archaea</taxon>
        <taxon>Methanobacteriati</taxon>
        <taxon>Methanobacteriota</taxon>
        <taxon>Thermococci</taxon>
        <taxon>Thermococcales</taxon>
        <taxon>Thermococcaceae</taxon>
        <taxon>Thermococcus</taxon>
    </lineage>
</organism>
<evidence type="ECO:0000256" key="7">
    <source>
        <dbReference type="PIRNR" id="PIRNR000124"/>
    </source>
</evidence>
<sequence length="454" mass="49705">MKLLGLKRDEVKQVFKEGKVTIAVYGLGKMGLPLAAVFADHGADVIGVDINEKIVEMVNMGENHVKEEPGLSELVKKNVEAGRLRATTDGAWAAKQADVMIIIVPTLADEKGNLKLDPVYDVAEKISQGLEKGDIVITEATMPPGTTESLIPILEKSGLKLGEFGLAHAPERTMTGTAIRDITGQYPKIVGASDEKTLEAVIGIYETINKKGVIPVSSIKAAEAVKVFEGIYRDVNIALANELALWCEEHGLDALEVFRAANTQPYCHLHMPGAGVGGHCIPIYPWFVINLAKKTNPHLIKTAREINDSMPHHIVELTIKALNEVGKSLKGSNVLVLGLTFRGGVREFMKSPAIPIIKELKEWGAKVYAYDPLCTPEDAKRFGAEWKKDFKNIDAIIIVTDHKEFKNLDLDKIAKDMNNKIIIDGRNILDAKKAEKNGFIYLAIGKLGLVFNTF</sequence>
<evidence type="ECO:0000313" key="10">
    <source>
        <dbReference type="Proteomes" id="UP000019027"/>
    </source>
</evidence>
<evidence type="ECO:0000259" key="8">
    <source>
        <dbReference type="SMART" id="SM00984"/>
    </source>
</evidence>
<comment type="catalytic activity">
    <reaction evidence="6">
        <text>UDP-N-acetyl-alpha-D-mannosamine + 2 NAD(+) + H2O = UDP-N-acetyl-alpha-D-mannosaminouronate + 2 NADH + 3 H(+)</text>
        <dbReference type="Rhea" id="RHEA:25780"/>
        <dbReference type="ChEBI" id="CHEBI:15377"/>
        <dbReference type="ChEBI" id="CHEBI:15378"/>
        <dbReference type="ChEBI" id="CHEBI:57540"/>
        <dbReference type="ChEBI" id="CHEBI:57945"/>
        <dbReference type="ChEBI" id="CHEBI:68623"/>
        <dbReference type="ChEBI" id="CHEBI:70731"/>
        <dbReference type="EC" id="1.1.1.336"/>
    </reaction>
</comment>
<dbReference type="Pfam" id="PF00984">
    <property type="entry name" value="UDPG_MGDP_dh"/>
    <property type="match status" value="1"/>
</dbReference>